<keyword evidence="2" id="KW-0675">Receptor</keyword>
<evidence type="ECO:0000259" key="1">
    <source>
        <dbReference type="SMART" id="SM00458"/>
    </source>
</evidence>
<dbReference type="CDD" id="cd23407">
    <property type="entry name" value="beta-trefoil_Ricin_MRC1"/>
    <property type="match status" value="1"/>
</dbReference>
<evidence type="ECO:0000313" key="3">
    <source>
        <dbReference type="Proteomes" id="UP000324632"/>
    </source>
</evidence>
<dbReference type="GO" id="GO:0015721">
    <property type="term" value="P:bile acid and bile salt transport"/>
    <property type="evidence" value="ECO:0007669"/>
    <property type="project" value="TreeGrafter"/>
</dbReference>
<sequence>MWQQDVGGAVRRAVGGDVAANVGGAVRRAIGGDVGGAVRRAMGGAVGGDVGGDVRRAMGGDVGGAVRADVGEAVRRAVGGDVAADVGRAVRRPLGGAVRRDMGGDVGGAVRRAVGRDVAADVGGAVRRAMAGDVGGAVGADVGRAVGGDVGGAVGADVGGAVSADMGGAVLTESGSFLIHNKDQNKCVNVVNANVVEKAECDVSSDAQRFRWVSSSRIISVSFKLCLGAQDIKNWVKMILLPCKEHSPLQTWECKNETLFGLKDQLLHLNYGNRGESNMMLFNRTGIWSRWQIYGSEDNLCSHAYQALYRREAVRLGFTPGKRHFLNQELVMDGMLILNQCLGKKGVLDFVVIEEHEHIKVAAADTVLDFVVIEEHEHIKVAAADTASFSGVSVKMADLHFPLPFAFVFFRGPALG</sequence>
<feature type="domain" description="Ricin B lectin" evidence="1">
    <location>
        <begin position="174"/>
        <end position="294"/>
    </location>
</feature>
<dbReference type="PANTHER" id="PTHR36129">
    <property type="entry name" value="ORGANIC SOLUTE TRANSPORTER SUBUNIT BETA-RELATED"/>
    <property type="match status" value="1"/>
</dbReference>
<gene>
    <name evidence="2" type="ORF">E1301_Tti014116</name>
</gene>
<protein>
    <submittedName>
        <fullName evidence="2">Macrophage mannose receptor 1</fullName>
    </submittedName>
</protein>
<dbReference type="Gene3D" id="2.80.10.50">
    <property type="match status" value="1"/>
</dbReference>
<dbReference type="Proteomes" id="UP000324632">
    <property type="component" value="Chromosome 3"/>
</dbReference>
<organism evidence="2 3">
    <name type="scientific">Triplophysa tibetana</name>
    <dbReference type="NCBI Taxonomy" id="1572043"/>
    <lineage>
        <taxon>Eukaryota</taxon>
        <taxon>Metazoa</taxon>
        <taxon>Chordata</taxon>
        <taxon>Craniata</taxon>
        <taxon>Vertebrata</taxon>
        <taxon>Euteleostomi</taxon>
        <taxon>Actinopterygii</taxon>
        <taxon>Neopterygii</taxon>
        <taxon>Teleostei</taxon>
        <taxon>Ostariophysi</taxon>
        <taxon>Cypriniformes</taxon>
        <taxon>Nemacheilidae</taxon>
        <taxon>Triplophysa</taxon>
    </lineage>
</organism>
<dbReference type="SUPFAM" id="SSF50370">
    <property type="entry name" value="Ricin B-like lectins"/>
    <property type="match status" value="1"/>
</dbReference>
<comment type="caution">
    <text evidence="2">The sequence shown here is derived from an EMBL/GenBank/DDBJ whole genome shotgun (WGS) entry which is preliminary data.</text>
</comment>
<keyword evidence="3" id="KW-1185">Reference proteome</keyword>
<dbReference type="Pfam" id="PF24562">
    <property type="entry name" value="CysR_MRC2_N"/>
    <property type="match status" value="1"/>
</dbReference>
<dbReference type="InterPro" id="IPR000772">
    <property type="entry name" value="Ricin_B_lectin"/>
</dbReference>
<reference evidence="2 3" key="1">
    <citation type="journal article" date="2019" name="Mol. Ecol. Resour.">
        <title>Chromosome-level genome assembly of Triplophysa tibetana, a fish adapted to the harsh high-altitude environment of the Tibetan Plateau.</title>
        <authorList>
            <person name="Yang X."/>
            <person name="Liu H."/>
            <person name="Ma Z."/>
            <person name="Zou Y."/>
            <person name="Zou M."/>
            <person name="Mao Y."/>
            <person name="Li X."/>
            <person name="Wang H."/>
            <person name="Chen T."/>
            <person name="Wang W."/>
            <person name="Yang R."/>
        </authorList>
    </citation>
    <scope>NUCLEOTIDE SEQUENCE [LARGE SCALE GENOMIC DNA]</scope>
    <source>
        <strain evidence="2">TTIB1903HZAU</strain>
        <tissue evidence="2">Muscle</tissue>
    </source>
</reference>
<dbReference type="PROSITE" id="PS50231">
    <property type="entry name" value="RICIN_B_LECTIN"/>
    <property type="match status" value="1"/>
</dbReference>
<dbReference type="PANTHER" id="PTHR36129:SF1">
    <property type="entry name" value="ORGANIC SOLUTE TRANSPORTER SUBUNIT BETA"/>
    <property type="match status" value="1"/>
</dbReference>
<dbReference type="EMBL" id="SOYY01000003">
    <property type="protein sequence ID" value="KAA0723849.1"/>
    <property type="molecule type" value="Genomic_DNA"/>
</dbReference>
<evidence type="ECO:0000313" key="2">
    <source>
        <dbReference type="EMBL" id="KAA0723849.1"/>
    </source>
</evidence>
<proteinExistence type="predicted"/>
<dbReference type="InterPro" id="IPR052678">
    <property type="entry name" value="OST-beta_subunit"/>
</dbReference>
<dbReference type="SMART" id="SM00458">
    <property type="entry name" value="RICIN"/>
    <property type="match status" value="1"/>
</dbReference>
<dbReference type="FunFam" id="2.80.10.50:FF:000032">
    <property type="entry name" value="macrophage mannose receptor 1"/>
    <property type="match status" value="1"/>
</dbReference>
<dbReference type="GO" id="GO:0005886">
    <property type="term" value="C:plasma membrane"/>
    <property type="evidence" value="ECO:0007669"/>
    <property type="project" value="TreeGrafter"/>
</dbReference>
<dbReference type="GO" id="GO:0032991">
    <property type="term" value="C:protein-containing complex"/>
    <property type="evidence" value="ECO:0007669"/>
    <property type="project" value="TreeGrafter"/>
</dbReference>
<dbReference type="AlphaFoldDB" id="A0A5A9PS27"/>
<dbReference type="InterPro" id="IPR035992">
    <property type="entry name" value="Ricin_B-like_lectins"/>
</dbReference>
<name>A0A5A9PS27_9TELE</name>
<accession>A0A5A9PS27</accession>